<dbReference type="Proteomes" id="UP000094819">
    <property type="component" value="Unassembled WGS sequence"/>
</dbReference>
<proteinExistence type="predicted"/>
<feature type="compositionally biased region" description="Low complexity" evidence="1">
    <location>
        <begin position="212"/>
        <end position="228"/>
    </location>
</feature>
<reference evidence="2 3" key="1">
    <citation type="submission" date="2016-06" db="EMBL/GenBank/DDBJ databases">
        <title>Evolution of pathogenesis and genome organization in the Tremellales.</title>
        <authorList>
            <person name="Cuomo C."/>
            <person name="Litvintseva A."/>
            <person name="Heitman J."/>
            <person name="Chen Y."/>
            <person name="Sun S."/>
            <person name="Springer D."/>
            <person name="Dromer F."/>
            <person name="Young S."/>
            <person name="Zeng Q."/>
            <person name="Chapman S."/>
            <person name="Gujja S."/>
            <person name="Saif S."/>
            <person name="Birren B."/>
        </authorList>
    </citation>
    <scope>NUCLEOTIDE SEQUENCE [LARGE SCALE GENOMIC DNA]</scope>
    <source>
        <strain evidence="2 3">CBS 7118</strain>
    </source>
</reference>
<feature type="compositionally biased region" description="Basic residues" evidence="1">
    <location>
        <begin position="298"/>
        <end position="314"/>
    </location>
</feature>
<dbReference type="AlphaFoldDB" id="A0A1E3J4P5"/>
<evidence type="ECO:0000313" key="2">
    <source>
        <dbReference type="EMBL" id="ODN95822.1"/>
    </source>
</evidence>
<feature type="compositionally biased region" description="Basic and acidic residues" evidence="1">
    <location>
        <begin position="168"/>
        <end position="190"/>
    </location>
</feature>
<evidence type="ECO:0000313" key="3">
    <source>
        <dbReference type="Proteomes" id="UP000094819"/>
    </source>
</evidence>
<gene>
    <name evidence="2" type="ORF">L198_04440</name>
</gene>
<feature type="compositionally biased region" description="Low complexity" evidence="1">
    <location>
        <begin position="36"/>
        <end position="54"/>
    </location>
</feature>
<dbReference type="RefSeq" id="XP_019031487.1">
    <property type="nucleotide sequence ID" value="XM_019176559.1"/>
</dbReference>
<accession>A0A1E3J4P5</accession>
<feature type="compositionally biased region" description="Polar residues" evidence="1">
    <location>
        <begin position="229"/>
        <end position="238"/>
    </location>
</feature>
<dbReference type="GeneID" id="30193653"/>
<feature type="compositionally biased region" description="Acidic residues" evidence="1">
    <location>
        <begin position="115"/>
        <end position="126"/>
    </location>
</feature>
<comment type="caution">
    <text evidence="2">The sequence shown here is derived from an EMBL/GenBank/DDBJ whole genome shotgun (WGS) entry which is preliminary data.</text>
</comment>
<organism evidence="2 3">
    <name type="scientific">Cryptococcus wingfieldii CBS 7118</name>
    <dbReference type="NCBI Taxonomy" id="1295528"/>
    <lineage>
        <taxon>Eukaryota</taxon>
        <taxon>Fungi</taxon>
        <taxon>Dikarya</taxon>
        <taxon>Basidiomycota</taxon>
        <taxon>Agaricomycotina</taxon>
        <taxon>Tremellomycetes</taxon>
        <taxon>Tremellales</taxon>
        <taxon>Cryptococcaceae</taxon>
        <taxon>Cryptococcus</taxon>
    </lineage>
</organism>
<sequence length="314" mass="33544">MSLSSSTLSLKFMQRGKAPAGNATPSKNTNKAGQHPTPSASAGPSTSNSPAPASLITPNSTDRPEEVSQTLAREEAAKWYIPRPNKPATAGAAPKKGDVRVEYEASYAPFLPGFDDQDSDEEDEDAGERTAGGGRMVFGGFGKPKGKEKAEDGDDEDAAMDSEEEEVQDKRAKPRVEKRKSFAKDKREQKVPAQQPPKTFLRPAMSPPPSNPKSSSSRPKSSTQSVSSLKQEPNTALSSKKHKASKRPAPPESPQTSFTGSGAGVKKAKIEPEGGKQKVKKEKSGGGGSLDDREKMMKAQKKAEKRRAKEVKGL</sequence>
<feature type="compositionally biased region" description="Basic and acidic residues" evidence="1">
    <location>
        <begin position="62"/>
        <end position="77"/>
    </location>
</feature>
<protein>
    <submittedName>
        <fullName evidence="2">Uncharacterized protein</fullName>
    </submittedName>
</protein>
<dbReference type="OrthoDB" id="2576525at2759"/>
<name>A0A1E3J4P5_9TREE</name>
<feature type="region of interest" description="Disordered" evidence="1">
    <location>
        <begin position="1"/>
        <end position="314"/>
    </location>
</feature>
<feature type="compositionally biased region" description="Acidic residues" evidence="1">
    <location>
        <begin position="151"/>
        <end position="167"/>
    </location>
</feature>
<keyword evidence="3" id="KW-1185">Reference proteome</keyword>
<dbReference type="Pfam" id="PF10175">
    <property type="entry name" value="MPP6"/>
    <property type="match status" value="1"/>
</dbReference>
<feature type="compositionally biased region" description="Polar residues" evidence="1">
    <location>
        <begin position="23"/>
        <end position="32"/>
    </location>
</feature>
<feature type="compositionally biased region" description="Gly residues" evidence="1">
    <location>
        <begin position="130"/>
        <end position="143"/>
    </location>
</feature>
<dbReference type="EMBL" id="AWGH01000012">
    <property type="protein sequence ID" value="ODN95822.1"/>
    <property type="molecule type" value="Genomic_DNA"/>
</dbReference>
<evidence type="ECO:0000256" key="1">
    <source>
        <dbReference type="SAM" id="MobiDB-lite"/>
    </source>
</evidence>